<dbReference type="OrthoDB" id="48940at2759"/>
<comment type="caution">
    <text evidence="2">The sequence shown here is derived from an EMBL/GenBank/DDBJ whole genome shotgun (WGS) entry which is preliminary data.</text>
</comment>
<proteinExistence type="predicted"/>
<feature type="transmembrane region" description="Helical" evidence="1">
    <location>
        <begin position="126"/>
        <end position="149"/>
    </location>
</feature>
<feature type="transmembrane region" description="Helical" evidence="1">
    <location>
        <begin position="94"/>
        <end position="114"/>
    </location>
</feature>
<keyword evidence="3" id="KW-1185">Reference proteome</keyword>
<dbReference type="EMBL" id="CAICTM010002033">
    <property type="protein sequence ID" value="CAB9527644.1"/>
    <property type="molecule type" value="Genomic_DNA"/>
</dbReference>
<keyword evidence="1" id="KW-1133">Transmembrane helix</keyword>
<sequence length="254" mass="28571">MTNYRFWDHEPAKFVAAYIISGLLAILIPGINHAKSVKRYQNSYYYQYNNQYDDQDQNGSGDLPSWFSGWNGNAYVSGDSQDGSSANSGAIKFVYTWELLMFLGLLAYGGMVLFKFRGPLAQSRMALWSLFVLIFVWANFAFMTMWLVANGSIYTDGREMEEVGGFYNQFSVLLFVTNFWYLMWSICFCIALGVRIFRKAGEEVINETKKPGDSMNYLPYSEPSVTATGVSTLSLPLSSTGAPAPAPAPKSSWW</sequence>
<feature type="transmembrane region" description="Helical" evidence="1">
    <location>
        <begin position="12"/>
        <end position="31"/>
    </location>
</feature>
<evidence type="ECO:0000256" key="1">
    <source>
        <dbReference type="SAM" id="Phobius"/>
    </source>
</evidence>
<feature type="transmembrane region" description="Helical" evidence="1">
    <location>
        <begin position="169"/>
        <end position="194"/>
    </location>
</feature>
<name>A0A9N8EXW5_9STRA</name>
<keyword evidence="1" id="KW-0812">Transmembrane</keyword>
<gene>
    <name evidence="2" type="ORF">SEMRO_2035_G312050.1</name>
</gene>
<organism evidence="2 3">
    <name type="scientific">Seminavis robusta</name>
    <dbReference type="NCBI Taxonomy" id="568900"/>
    <lineage>
        <taxon>Eukaryota</taxon>
        <taxon>Sar</taxon>
        <taxon>Stramenopiles</taxon>
        <taxon>Ochrophyta</taxon>
        <taxon>Bacillariophyta</taxon>
        <taxon>Bacillariophyceae</taxon>
        <taxon>Bacillariophycidae</taxon>
        <taxon>Naviculales</taxon>
        <taxon>Naviculaceae</taxon>
        <taxon>Seminavis</taxon>
    </lineage>
</organism>
<reference evidence="2" key="1">
    <citation type="submission" date="2020-06" db="EMBL/GenBank/DDBJ databases">
        <authorList>
            <consortium name="Plant Systems Biology data submission"/>
        </authorList>
    </citation>
    <scope>NUCLEOTIDE SEQUENCE</scope>
    <source>
        <strain evidence="2">D6</strain>
    </source>
</reference>
<protein>
    <submittedName>
        <fullName evidence="2">Uncharacterized protein</fullName>
    </submittedName>
</protein>
<evidence type="ECO:0000313" key="2">
    <source>
        <dbReference type="EMBL" id="CAB9527644.1"/>
    </source>
</evidence>
<dbReference type="AlphaFoldDB" id="A0A9N8EXW5"/>
<accession>A0A9N8EXW5</accession>
<dbReference type="Proteomes" id="UP001153069">
    <property type="component" value="Unassembled WGS sequence"/>
</dbReference>
<keyword evidence="1" id="KW-0472">Membrane</keyword>
<evidence type="ECO:0000313" key="3">
    <source>
        <dbReference type="Proteomes" id="UP001153069"/>
    </source>
</evidence>